<proteinExistence type="predicted"/>
<dbReference type="Proteomes" id="UP000214684">
    <property type="component" value="Unassembled WGS sequence"/>
</dbReference>
<dbReference type="RefSeq" id="WP_089481335.1">
    <property type="nucleotide sequence ID" value="NZ_MUGS01000056.1"/>
</dbReference>
<dbReference type="OrthoDB" id="1110966at2"/>
<dbReference type="PROSITE" id="PS51257">
    <property type="entry name" value="PROKAR_LIPOPROTEIN"/>
    <property type="match status" value="1"/>
</dbReference>
<accession>A0A227NRU4</accession>
<dbReference type="AlphaFoldDB" id="A0A227NRU4"/>
<dbReference type="EMBL" id="MUGS01000056">
    <property type="protein sequence ID" value="OXG00142.1"/>
    <property type="molecule type" value="Genomic_DNA"/>
</dbReference>
<organism evidence="1 2">
    <name type="scientific">Flavobacterium araucananum</name>
    <dbReference type="NCBI Taxonomy" id="946678"/>
    <lineage>
        <taxon>Bacteria</taxon>
        <taxon>Pseudomonadati</taxon>
        <taxon>Bacteroidota</taxon>
        <taxon>Flavobacteriia</taxon>
        <taxon>Flavobacteriales</taxon>
        <taxon>Flavobacteriaceae</taxon>
        <taxon>Flavobacterium</taxon>
    </lineage>
</organism>
<evidence type="ECO:0000313" key="1">
    <source>
        <dbReference type="EMBL" id="OXG00142.1"/>
    </source>
</evidence>
<keyword evidence="2" id="KW-1185">Reference proteome</keyword>
<protein>
    <submittedName>
        <fullName evidence="1">Uncharacterized protein</fullName>
    </submittedName>
</protein>
<reference evidence="1 2" key="1">
    <citation type="submission" date="2016-11" db="EMBL/GenBank/DDBJ databases">
        <title>Whole genomes of Flavobacteriaceae.</title>
        <authorList>
            <person name="Stine C."/>
            <person name="Li C."/>
            <person name="Tadesse D."/>
        </authorList>
    </citation>
    <scope>NUCLEOTIDE SEQUENCE [LARGE SCALE GENOMIC DNA]</scope>
    <source>
        <strain evidence="1 2">DSM 24704</strain>
    </source>
</reference>
<gene>
    <name evidence="1" type="ORF">B0A64_20400</name>
</gene>
<sequence length="562" mass="63110">MKQIYLPKPTKIGLFFKIFLLQFALFFSSCENENYDSVNKNQSAKTEIQVKNGRLLFESKESFAKTYNEYVNLPEEKLNDLLMPLYKKGFLSLRPVVTEKNEETIFNLYKEKLKLQTPRGGITSKGSQTVPAPVDPILDDPLGPVEFIGDDTFAGFLNIDGEIQIGEEIYKYTDVGLFIAEESEYATLNDYLGSEDISTDPFVETELRIKEDVTLILPENYPTPIGVSNTIVYYRPSSTQSTTSSTTYSGPVAGSAAATDPTYNSFLSNLSTCDPHSGLFGNLFGDNDVCIDKYESKRRVKTKAFNYNYLLVYHMGVKCVHQFKGWTGFWRVEATDEIRLVVEAAQFEYDVDKLLGNTLINNNSQIKDFYFNDKRVSYGPLNFNVSGPFGFSYSNLSESTLPQIFQNSGLGLSFEWFGTGNTTLDNLVQNGINSNLNAKKINEHFYGFAYSQARDLLRQTPQNGSYTPPPNRTFAAKFPQNGKILIQKAVLDQGLNIGVREKTFDWGAEIRFNAKDSGDGKWNMTGGQGNLLARPKNFRVKIIGAARKGNQWHGSKFSVGID</sequence>
<name>A0A227NRU4_9FLAO</name>
<comment type="caution">
    <text evidence="1">The sequence shown here is derived from an EMBL/GenBank/DDBJ whole genome shotgun (WGS) entry which is preliminary data.</text>
</comment>
<evidence type="ECO:0000313" key="2">
    <source>
        <dbReference type="Proteomes" id="UP000214684"/>
    </source>
</evidence>